<evidence type="ECO:0000313" key="2">
    <source>
        <dbReference type="Proteomes" id="UP000798662"/>
    </source>
</evidence>
<comment type="caution">
    <text evidence="1">The sequence shown here is derived from an EMBL/GenBank/DDBJ whole genome shotgun (WGS) entry which is preliminary data.</text>
</comment>
<organism evidence="1 2">
    <name type="scientific">Pyropia yezoensis</name>
    <name type="common">Susabi-nori</name>
    <name type="synonym">Porphyra yezoensis</name>
    <dbReference type="NCBI Taxonomy" id="2788"/>
    <lineage>
        <taxon>Eukaryota</taxon>
        <taxon>Rhodophyta</taxon>
        <taxon>Bangiophyceae</taxon>
        <taxon>Bangiales</taxon>
        <taxon>Bangiaceae</taxon>
        <taxon>Pyropia</taxon>
    </lineage>
</organism>
<gene>
    <name evidence="1" type="ORF">I4F81_002407</name>
</gene>
<dbReference type="Proteomes" id="UP000798662">
    <property type="component" value="Chromosome 1"/>
</dbReference>
<reference evidence="1" key="1">
    <citation type="submission" date="2019-11" db="EMBL/GenBank/DDBJ databases">
        <title>Nori genome reveals adaptations in red seaweeds to the harsh intertidal environment.</title>
        <authorList>
            <person name="Wang D."/>
            <person name="Mao Y."/>
        </authorList>
    </citation>
    <scope>NUCLEOTIDE SEQUENCE</scope>
    <source>
        <tissue evidence="1">Gametophyte</tissue>
    </source>
</reference>
<dbReference type="EMBL" id="CM020618">
    <property type="protein sequence ID" value="KAK1859813.1"/>
    <property type="molecule type" value="Genomic_DNA"/>
</dbReference>
<accession>A0ACC3BQC7</accession>
<name>A0ACC3BQC7_PYRYE</name>
<evidence type="ECO:0000313" key="1">
    <source>
        <dbReference type="EMBL" id="KAK1859813.1"/>
    </source>
</evidence>
<keyword evidence="2" id="KW-1185">Reference proteome</keyword>
<sequence>MAAAPPRVLPSLTPCTVLQGGACGRASRAFPRPWSCGWWSLATAPSCLALTWSQAAAASAVAVASATASALARRLCHLWPLTPRPPPPQLPPPPPPPLPPPPPPQPPPRPMLPSPTPPPPPQRRAVVTLRERELCAVAALAGAHASPVLVGHLRDARRAGATAVEVAWSMSCALACRVEASRRRFVRLWPCATGAAVAT</sequence>
<proteinExistence type="predicted"/>
<protein>
    <submittedName>
        <fullName evidence="1">Uncharacterized protein</fullName>
    </submittedName>
</protein>